<dbReference type="EMBL" id="JAQIZT010000001">
    <property type="protein sequence ID" value="KAJ7013247.1"/>
    <property type="molecule type" value="Genomic_DNA"/>
</dbReference>
<protein>
    <recommendedName>
        <fullName evidence="4">Secreted protein</fullName>
    </recommendedName>
</protein>
<dbReference type="AlphaFoldDB" id="A0AAD6RQN3"/>
<feature type="chain" id="PRO_5042041015" description="Secreted protein" evidence="1">
    <location>
        <begin position="22"/>
        <end position="70"/>
    </location>
</feature>
<keyword evidence="1" id="KW-0732">Signal</keyword>
<keyword evidence="3" id="KW-1185">Reference proteome</keyword>
<comment type="caution">
    <text evidence="2">The sequence shown here is derived from an EMBL/GenBank/DDBJ whole genome shotgun (WGS) entry which is preliminary data.</text>
</comment>
<name>A0AAD6RQN3_9ROSI</name>
<evidence type="ECO:0008006" key="4">
    <source>
        <dbReference type="Google" id="ProtNLM"/>
    </source>
</evidence>
<evidence type="ECO:0000313" key="3">
    <source>
        <dbReference type="Proteomes" id="UP001164929"/>
    </source>
</evidence>
<gene>
    <name evidence="2" type="ORF">NC653_003066</name>
</gene>
<sequence length="70" mass="7400">MRELTPVSLSLLVLHCYEAEAGAGAGSIGDGLGHANVATTAIHDVKQNMAVNFFDHIAYTIILRPTVTCC</sequence>
<proteinExistence type="predicted"/>
<evidence type="ECO:0000313" key="2">
    <source>
        <dbReference type="EMBL" id="KAJ7013247.1"/>
    </source>
</evidence>
<reference evidence="2 3" key="1">
    <citation type="journal article" date="2023" name="Mol. Ecol. Resour.">
        <title>Chromosome-level genome assembly of a triploid poplar Populus alba 'Berolinensis'.</title>
        <authorList>
            <person name="Chen S."/>
            <person name="Yu Y."/>
            <person name="Wang X."/>
            <person name="Wang S."/>
            <person name="Zhang T."/>
            <person name="Zhou Y."/>
            <person name="He R."/>
            <person name="Meng N."/>
            <person name="Wang Y."/>
            <person name="Liu W."/>
            <person name="Liu Z."/>
            <person name="Liu J."/>
            <person name="Guo Q."/>
            <person name="Huang H."/>
            <person name="Sederoff R.R."/>
            <person name="Wang G."/>
            <person name="Qu G."/>
            <person name="Chen S."/>
        </authorList>
    </citation>
    <scope>NUCLEOTIDE SEQUENCE [LARGE SCALE GENOMIC DNA]</scope>
    <source>
        <strain evidence="2">SC-2020</strain>
    </source>
</reference>
<dbReference type="Proteomes" id="UP001164929">
    <property type="component" value="Chromosome 1"/>
</dbReference>
<evidence type="ECO:0000256" key="1">
    <source>
        <dbReference type="SAM" id="SignalP"/>
    </source>
</evidence>
<accession>A0AAD6RQN3</accession>
<organism evidence="2 3">
    <name type="scientific">Populus alba x Populus x berolinensis</name>
    <dbReference type="NCBI Taxonomy" id="444605"/>
    <lineage>
        <taxon>Eukaryota</taxon>
        <taxon>Viridiplantae</taxon>
        <taxon>Streptophyta</taxon>
        <taxon>Embryophyta</taxon>
        <taxon>Tracheophyta</taxon>
        <taxon>Spermatophyta</taxon>
        <taxon>Magnoliopsida</taxon>
        <taxon>eudicotyledons</taxon>
        <taxon>Gunneridae</taxon>
        <taxon>Pentapetalae</taxon>
        <taxon>rosids</taxon>
        <taxon>fabids</taxon>
        <taxon>Malpighiales</taxon>
        <taxon>Salicaceae</taxon>
        <taxon>Saliceae</taxon>
        <taxon>Populus</taxon>
    </lineage>
</organism>
<feature type="signal peptide" evidence="1">
    <location>
        <begin position="1"/>
        <end position="21"/>
    </location>
</feature>